<dbReference type="SFLD" id="SFLDG01140">
    <property type="entry name" value="C2.B:_Phosphomannomutase_and_P"/>
    <property type="match status" value="1"/>
</dbReference>
<proteinExistence type="predicted"/>
<dbReference type="Pfam" id="PF05116">
    <property type="entry name" value="S6PP"/>
    <property type="match status" value="1"/>
</dbReference>
<dbReference type="SFLD" id="SFLDG01141">
    <property type="entry name" value="C2.B.1:_Sucrose_Phosphatase_Li"/>
    <property type="match status" value="1"/>
</dbReference>
<dbReference type="InterPro" id="IPR023214">
    <property type="entry name" value="HAD_sf"/>
</dbReference>
<organism evidence="3 4">
    <name type="scientific">Marichromatium gracile</name>
    <name type="common">Chromatium gracile</name>
    <dbReference type="NCBI Taxonomy" id="1048"/>
    <lineage>
        <taxon>Bacteria</taxon>
        <taxon>Pseudomonadati</taxon>
        <taxon>Pseudomonadota</taxon>
        <taxon>Gammaproteobacteria</taxon>
        <taxon>Chromatiales</taxon>
        <taxon>Chromatiaceae</taxon>
        <taxon>Marichromatium</taxon>
    </lineage>
</organism>
<evidence type="ECO:0000313" key="3">
    <source>
        <dbReference type="EMBL" id="TCW38595.1"/>
    </source>
</evidence>
<reference evidence="3 4" key="1">
    <citation type="submission" date="2019-03" db="EMBL/GenBank/DDBJ databases">
        <title>Genomic Encyclopedia of Type Strains, Phase IV (KMG-IV): sequencing the most valuable type-strain genomes for metagenomic binning, comparative biology and taxonomic classification.</title>
        <authorList>
            <person name="Goeker M."/>
        </authorList>
    </citation>
    <scope>NUCLEOTIDE SEQUENCE [LARGE SCALE GENOMIC DNA]</scope>
    <source>
        <strain evidence="3 4">DSM 203</strain>
    </source>
</reference>
<keyword evidence="1" id="KW-0378">Hydrolase</keyword>
<dbReference type="PANTHER" id="PTHR46521">
    <property type="entry name" value="SUCROSE-PHOSPHATASE 2-RELATED"/>
    <property type="match status" value="1"/>
</dbReference>
<evidence type="ECO:0000313" key="4">
    <source>
        <dbReference type="Proteomes" id="UP000295247"/>
    </source>
</evidence>
<dbReference type="NCBIfam" id="TIGR01484">
    <property type="entry name" value="HAD-SF-IIB"/>
    <property type="match status" value="1"/>
</dbReference>
<dbReference type="GO" id="GO:0000287">
    <property type="term" value="F:magnesium ion binding"/>
    <property type="evidence" value="ECO:0007669"/>
    <property type="project" value="UniProtKB-ARBA"/>
</dbReference>
<dbReference type="InterPro" id="IPR051518">
    <property type="entry name" value="Sucrose_Phosphatase"/>
</dbReference>
<dbReference type="SUPFAM" id="SSF56784">
    <property type="entry name" value="HAD-like"/>
    <property type="match status" value="1"/>
</dbReference>
<evidence type="ECO:0000256" key="1">
    <source>
        <dbReference type="ARBA" id="ARBA00022801"/>
    </source>
</evidence>
<evidence type="ECO:0000259" key="2">
    <source>
        <dbReference type="Pfam" id="PF05116"/>
    </source>
</evidence>
<sequence>MSSPLLLCTDLDRTLIPNGAEPESPAARPWFRRLAALPEVTLAYVSGRHRALVEAAIADYDLPMPDYVVGDVGTSIHGLDGGDWQPIVEWQRLIGADWGGAHAAALRPLFADIAELSPQPDDRQGPFKLSYFTPARLDVEALRARMRERLEARDIRASLVWSVDEAAGCGLLDLLPANATKYHAVEFLMQRLGRDVATTVFAGDSGNDLEVLISAIPAVLVANAHPEVRAEARQGCADPTRLYCARGGWQGLNGHYAAGILEGVAHFHPELAERLLAAPETPAGPPAL</sequence>
<dbReference type="RefSeq" id="WP_132228919.1">
    <property type="nucleotide sequence ID" value="NZ_NRRH01000040.1"/>
</dbReference>
<dbReference type="InterPro" id="IPR036412">
    <property type="entry name" value="HAD-like_sf"/>
</dbReference>
<dbReference type="Proteomes" id="UP000295247">
    <property type="component" value="Unassembled WGS sequence"/>
</dbReference>
<dbReference type="PANTHER" id="PTHR46521:SF4">
    <property type="entry name" value="SUCROSE-PHOSPHATASE 2-RELATED"/>
    <property type="match status" value="1"/>
</dbReference>
<dbReference type="InterPro" id="IPR006379">
    <property type="entry name" value="HAD-SF_hydro_IIB"/>
</dbReference>
<name>A0A4R4AHI5_MARGR</name>
<feature type="domain" description="Sucrose phosphatase-like" evidence="2">
    <location>
        <begin position="4"/>
        <end position="268"/>
    </location>
</feature>
<gene>
    <name evidence="3" type="ORF">EDC29_102491</name>
</gene>
<dbReference type="InterPro" id="IPR006380">
    <property type="entry name" value="SPP-like_dom"/>
</dbReference>
<dbReference type="AlphaFoldDB" id="A0A4R4AHI5"/>
<accession>A0A4R4AHI5</accession>
<dbReference type="EMBL" id="SMDC01000002">
    <property type="protein sequence ID" value="TCW38595.1"/>
    <property type="molecule type" value="Genomic_DNA"/>
</dbReference>
<dbReference type="Gene3D" id="3.40.50.1000">
    <property type="entry name" value="HAD superfamily/HAD-like"/>
    <property type="match status" value="1"/>
</dbReference>
<dbReference type="SFLD" id="SFLDS00003">
    <property type="entry name" value="Haloacid_Dehalogenase"/>
    <property type="match status" value="1"/>
</dbReference>
<dbReference type="GO" id="GO:0016791">
    <property type="term" value="F:phosphatase activity"/>
    <property type="evidence" value="ECO:0007669"/>
    <property type="project" value="UniProtKB-ARBA"/>
</dbReference>
<comment type="caution">
    <text evidence="3">The sequence shown here is derived from an EMBL/GenBank/DDBJ whole genome shotgun (WGS) entry which is preliminary data.</text>
</comment>
<protein>
    <recommendedName>
        <fullName evidence="2">Sucrose phosphatase-like domain-containing protein</fullName>
    </recommendedName>
</protein>
<dbReference type="Gene3D" id="3.90.1070.10">
    <property type="match status" value="1"/>
</dbReference>